<evidence type="ECO:0000259" key="8">
    <source>
        <dbReference type="Pfam" id="PF09335"/>
    </source>
</evidence>
<keyword evidence="6 7" id="KW-0472">Membrane</keyword>
<evidence type="ECO:0000256" key="3">
    <source>
        <dbReference type="ARBA" id="ARBA00022475"/>
    </source>
</evidence>
<sequence>MIDWLGLAEAMMSSPWLYCILLGVSLLDSVLPAIPSEPVIVMAGVSAAGGQAQLLAVVTATSVGAFLGDMIPYGLGYLLADGVRRRLPQGSRRRSTHDWLSSELDSRAGYVLITSRFIPVGRYLVTLTAGITRLRWAKFAAFTAISCAAWSTYTVLTGYAGGRLFQDNTFVAIGVGIGLAVFTSAAIEGTRYLQRRRRARVR</sequence>
<dbReference type="PANTHER" id="PTHR42709">
    <property type="entry name" value="ALKALINE PHOSPHATASE LIKE PROTEIN"/>
    <property type="match status" value="1"/>
</dbReference>
<dbReference type="InterPro" id="IPR051311">
    <property type="entry name" value="DedA_domain"/>
</dbReference>
<evidence type="ECO:0000256" key="1">
    <source>
        <dbReference type="ARBA" id="ARBA00004651"/>
    </source>
</evidence>
<dbReference type="OrthoDB" id="9813426at2"/>
<dbReference type="Proteomes" id="UP000182915">
    <property type="component" value="Chromosome I"/>
</dbReference>
<comment type="similarity">
    <text evidence="2">Belongs to the DedA family.</text>
</comment>
<evidence type="ECO:0000256" key="6">
    <source>
        <dbReference type="ARBA" id="ARBA00023136"/>
    </source>
</evidence>
<feature type="transmembrane region" description="Helical" evidence="7">
    <location>
        <begin position="56"/>
        <end position="80"/>
    </location>
</feature>
<dbReference type="EMBL" id="LT629971">
    <property type="protein sequence ID" value="SEH87152.1"/>
    <property type="molecule type" value="Genomic_DNA"/>
</dbReference>
<keyword evidence="10" id="KW-1185">Reference proteome</keyword>
<name>A0A1H6LF62_MYCRU</name>
<feature type="domain" description="VTT" evidence="8">
    <location>
        <begin position="34"/>
        <end position="159"/>
    </location>
</feature>
<feature type="transmembrane region" description="Helical" evidence="7">
    <location>
        <begin position="139"/>
        <end position="159"/>
    </location>
</feature>
<dbReference type="Pfam" id="PF09335">
    <property type="entry name" value="VTT_dom"/>
    <property type="match status" value="1"/>
</dbReference>
<gene>
    <name evidence="9" type="ORF">SAMN04489835_5113</name>
</gene>
<organism evidence="9 10">
    <name type="scientific">Mycolicibacterium rutilum</name>
    <name type="common">Mycobacterium rutilum</name>
    <dbReference type="NCBI Taxonomy" id="370526"/>
    <lineage>
        <taxon>Bacteria</taxon>
        <taxon>Bacillati</taxon>
        <taxon>Actinomycetota</taxon>
        <taxon>Actinomycetes</taxon>
        <taxon>Mycobacteriales</taxon>
        <taxon>Mycobacteriaceae</taxon>
        <taxon>Mycolicibacterium</taxon>
    </lineage>
</organism>
<evidence type="ECO:0000256" key="7">
    <source>
        <dbReference type="SAM" id="Phobius"/>
    </source>
</evidence>
<keyword evidence="3" id="KW-1003">Cell membrane</keyword>
<proteinExistence type="inferred from homology"/>
<dbReference type="RefSeq" id="WP_083409565.1">
    <property type="nucleotide sequence ID" value="NZ_LT629971.1"/>
</dbReference>
<dbReference type="InterPro" id="IPR032816">
    <property type="entry name" value="VTT_dom"/>
</dbReference>
<evidence type="ECO:0000256" key="2">
    <source>
        <dbReference type="ARBA" id="ARBA00010792"/>
    </source>
</evidence>
<keyword evidence="4 7" id="KW-0812">Transmembrane</keyword>
<keyword evidence="5 7" id="KW-1133">Transmembrane helix</keyword>
<comment type="subcellular location">
    <subcellularLocation>
        <location evidence="1">Cell membrane</location>
        <topology evidence="1">Multi-pass membrane protein</topology>
    </subcellularLocation>
</comment>
<dbReference type="AlphaFoldDB" id="A0A1H6LF62"/>
<dbReference type="GO" id="GO:0005886">
    <property type="term" value="C:plasma membrane"/>
    <property type="evidence" value="ECO:0007669"/>
    <property type="project" value="UniProtKB-SubCell"/>
</dbReference>
<evidence type="ECO:0000313" key="10">
    <source>
        <dbReference type="Proteomes" id="UP000182915"/>
    </source>
</evidence>
<evidence type="ECO:0000256" key="4">
    <source>
        <dbReference type="ARBA" id="ARBA00022692"/>
    </source>
</evidence>
<feature type="transmembrane region" description="Helical" evidence="7">
    <location>
        <begin position="171"/>
        <end position="193"/>
    </location>
</feature>
<protein>
    <submittedName>
        <fullName evidence="9">Membrane protein DedA, SNARE-associated domain</fullName>
    </submittedName>
</protein>
<reference evidence="10" key="1">
    <citation type="submission" date="2016-10" db="EMBL/GenBank/DDBJ databases">
        <authorList>
            <person name="Varghese N."/>
            <person name="Submissions S."/>
        </authorList>
    </citation>
    <scope>NUCLEOTIDE SEQUENCE [LARGE SCALE GENOMIC DNA]</scope>
    <source>
        <strain evidence="10">DSM 45405</strain>
    </source>
</reference>
<dbReference type="PANTHER" id="PTHR42709:SF6">
    <property type="entry name" value="UNDECAPRENYL PHOSPHATE TRANSPORTER A"/>
    <property type="match status" value="1"/>
</dbReference>
<evidence type="ECO:0000256" key="5">
    <source>
        <dbReference type="ARBA" id="ARBA00022989"/>
    </source>
</evidence>
<accession>A0A1H6LF62</accession>
<evidence type="ECO:0000313" key="9">
    <source>
        <dbReference type="EMBL" id="SEH87152.1"/>
    </source>
</evidence>